<keyword evidence="6" id="KW-1185">Reference proteome</keyword>
<evidence type="ECO:0000256" key="1">
    <source>
        <dbReference type="ARBA" id="ARBA00023015"/>
    </source>
</evidence>
<dbReference type="InterPro" id="IPR001845">
    <property type="entry name" value="HTH_ArsR_DNA-bd_dom"/>
</dbReference>
<accession>A0A0D6P9N5</accession>
<reference evidence="5 6" key="1">
    <citation type="submission" date="2012-11" db="EMBL/GenBank/DDBJ databases">
        <title>Whole genome sequence of Acidisphaera rubrifaciens HS-AP3.</title>
        <authorList>
            <person name="Azuma Y."/>
            <person name="Higashiura N."/>
            <person name="Hirakawa H."/>
            <person name="Matsushita K."/>
        </authorList>
    </citation>
    <scope>NUCLEOTIDE SEQUENCE [LARGE SCALE GENOMIC DNA]</scope>
    <source>
        <strain evidence="5 6">HS-AP3</strain>
    </source>
</reference>
<keyword evidence="1" id="KW-0805">Transcription regulation</keyword>
<dbReference type="GO" id="GO:0003700">
    <property type="term" value="F:DNA-binding transcription factor activity"/>
    <property type="evidence" value="ECO:0007669"/>
    <property type="project" value="InterPro"/>
</dbReference>
<dbReference type="CDD" id="cd00090">
    <property type="entry name" value="HTH_ARSR"/>
    <property type="match status" value="1"/>
</dbReference>
<keyword evidence="2" id="KW-0238">DNA-binding</keyword>
<dbReference type="EMBL" id="BANB01000604">
    <property type="protein sequence ID" value="GAN78071.1"/>
    <property type="molecule type" value="Genomic_DNA"/>
</dbReference>
<name>A0A0D6P9N5_9PROT</name>
<evidence type="ECO:0000259" key="4">
    <source>
        <dbReference type="PROSITE" id="PS50987"/>
    </source>
</evidence>
<dbReference type="InterPro" id="IPR051011">
    <property type="entry name" value="Metal_resp_trans_reg"/>
</dbReference>
<dbReference type="NCBIfam" id="NF033788">
    <property type="entry name" value="HTH_metalloreg"/>
    <property type="match status" value="1"/>
</dbReference>
<sequence>MHERSFMILPDAAPPVLDPEALEARATAAEAFLRSLASRHRLLILCTLLQGELSVGELGQRLGLSQSNLSRHLGTLRAESLVATRREGTVVYYRIVAARVVPFLTELYNLFCAPDAPPPG</sequence>
<keyword evidence="3" id="KW-0804">Transcription</keyword>
<dbReference type="PANTHER" id="PTHR43132">
    <property type="entry name" value="ARSENICAL RESISTANCE OPERON REPRESSOR ARSR-RELATED"/>
    <property type="match status" value="1"/>
</dbReference>
<dbReference type="PRINTS" id="PR00778">
    <property type="entry name" value="HTHARSR"/>
</dbReference>
<dbReference type="InterPro" id="IPR036390">
    <property type="entry name" value="WH_DNA-bd_sf"/>
</dbReference>
<dbReference type="Proteomes" id="UP000032680">
    <property type="component" value="Unassembled WGS sequence"/>
</dbReference>
<dbReference type="SUPFAM" id="SSF46785">
    <property type="entry name" value="Winged helix' DNA-binding domain"/>
    <property type="match status" value="1"/>
</dbReference>
<comment type="caution">
    <text evidence="5">The sequence shown here is derived from an EMBL/GenBank/DDBJ whole genome shotgun (WGS) entry which is preliminary data.</text>
</comment>
<protein>
    <submittedName>
        <fullName evidence="5">Transcriptional regulator ArsR</fullName>
    </submittedName>
</protein>
<dbReference type="PANTHER" id="PTHR43132:SF2">
    <property type="entry name" value="ARSENICAL RESISTANCE OPERON REPRESSOR ARSR-RELATED"/>
    <property type="match status" value="1"/>
</dbReference>
<dbReference type="AlphaFoldDB" id="A0A0D6P9N5"/>
<evidence type="ECO:0000256" key="3">
    <source>
        <dbReference type="ARBA" id="ARBA00023163"/>
    </source>
</evidence>
<gene>
    <name evidence="5" type="ORF">Asru_0604_02</name>
</gene>
<evidence type="ECO:0000256" key="2">
    <source>
        <dbReference type="ARBA" id="ARBA00023125"/>
    </source>
</evidence>
<dbReference type="PROSITE" id="PS50987">
    <property type="entry name" value="HTH_ARSR_2"/>
    <property type="match status" value="1"/>
</dbReference>
<evidence type="ECO:0000313" key="6">
    <source>
        <dbReference type="Proteomes" id="UP000032680"/>
    </source>
</evidence>
<dbReference type="Gene3D" id="1.10.10.10">
    <property type="entry name" value="Winged helix-like DNA-binding domain superfamily/Winged helix DNA-binding domain"/>
    <property type="match status" value="1"/>
</dbReference>
<dbReference type="GO" id="GO:0003677">
    <property type="term" value="F:DNA binding"/>
    <property type="evidence" value="ECO:0007669"/>
    <property type="project" value="UniProtKB-KW"/>
</dbReference>
<organism evidence="5 6">
    <name type="scientific">Acidisphaera rubrifaciens HS-AP3</name>
    <dbReference type="NCBI Taxonomy" id="1231350"/>
    <lineage>
        <taxon>Bacteria</taxon>
        <taxon>Pseudomonadati</taxon>
        <taxon>Pseudomonadota</taxon>
        <taxon>Alphaproteobacteria</taxon>
        <taxon>Acetobacterales</taxon>
        <taxon>Acetobacteraceae</taxon>
        <taxon>Acidisphaera</taxon>
    </lineage>
</organism>
<dbReference type="SMART" id="SM00418">
    <property type="entry name" value="HTH_ARSR"/>
    <property type="match status" value="1"/>
</dbReference>
<evidence type="ECO:0000313" key="5">
    <source>
        <dbReference type="EMBL" id="GAN78071.1"/>
    </source>
</evidence>
<feature type="domain" description="HTH arsR-type" evidence="4">
    <location>
        <begin position="21"/>
        <end position="115"/>
    </location>
</feature>
<dbReference type="InterPro" id="IPR036388">
    <property type="entry name" value="WH-like_DNA-bd_sf"/>
</dbReference>
<dbReference type="Pfam" id="PF01022">
    <property type="entry name" value="HTH_5"/>
    <property type="match status" value="1"/>
</dbReference>
<dbReference type="InterPro" id="IPR011991">
    <property type="entry name" value="ArsR-like_HTH"/>
</dbReference>
<proteinExistence type="predicted"/>